<accession>A0A645D0N9</accession>
<sequence length="102" mass="10001">MAAAGLGVAVLKLSTNFAEAVAVPDPTSIFPASKGDIFLAVFSSKLLPATVLAALSNVLSFSAITSKRLFKVASGSAPISTLILPAVTPLGSAGGVGIASNS</sequence>
<keyword evidence="1" id="KW-0472">Membrane</keyword>
<protein>
    <submittedName>
        <fullName evidence="2">Uncharacterized protein</fullName>
    </submittedName>
</protein>
<comment type="caution">
    <text evidence="2">The sequence shown here is derived from an EMBL/GenBank/DDBJ whole genome shotgun (WGS) entry which is preliminary data.</text>
</comment>
<gene>
    <name evidence="2" type="ORF">SDC9_129846</name>
</gene>
<keyword evidence="1" id="KW-1133">Transmembrane helix</keyword>
<reference evidence="2" key="1">
    <citation type="submission" date="2019-08" db="EMBL/GenBank/DDBJ databases">
        <authorList>
            <person name="Kucharzyk K."/>
            <person name="Murdoch R.W."/>
            <person name="Higgins S."/>
            <person name="Loffler F."/>
        </authorList>
    </citation>
    <scope>NUCLEOTIDE SEQUENCE</scope>
</reference>
<dbReference type="AlphaFoldDB" id="A0A645D0N9"/>
<name>A0A645D0N9_9ZZZZ</name>
<dbReference type="EMBL" id="VSSQ01031759">
    <property type="protein sequence ID" value="MPM82784.1"/>
    <property type="molecule type" value="Genomic_DNA"/>
</dbReference>
<evidence type="ECO:0000256" key="1">
    <source>
        <dbReference type="SAM" id="Phobius"/>
    </source>
</evidence>
<organism evidence="2">
    <name type="scientific">bioreactor metagenome</name>
    <dbReference type="NCBI Taxonomy" id="1076179"/>
    <lineage>
        <taxon>unclassified sequences</taxon>
        <taxon>metagenomes</taxon>
        <taxon>ecological metagenomes</taxon>
    </lineage>
</organism>
<feature type="transmembrane region" description="Helical" evidence="1">
    <location>
        <begin position="46"/>
        <end position="64"/>
    </location>
</feature>
<proteinExistence type="predicted"/>
<keyword evidence="1" id="KW-0812">Transmembrane</keyword>
<evidence type="ECO:0000313" key="2">
    <source>
        <dbReference type="EMBL" id="MPM82784.1"/>
    </source>
</evidence>